<reference evidence="1" key="1">
    <citation type="journal article" date="2014" name="Int. J. Syst. Evol. Microbiol.">
        <title>Complete genome sequence of Corynebacterium casei LMG S-19264T (=DSM 44701T), isolated from a smear-ripened cheese.</title>
        <authorList>
            <consortium name="US DOE Joint Genome Institute (JGI-PGF)"/>
            <person name="Walter F."/>
            <person name="Albersmeier A."/>
            <person name="Kalinowski J."/>
            <person name="Ruckert C."/>
        </authorList>
    </citation>
    <scope>NUCLEOTIDE SEQUENCE</scope>
    <source>
        <strain evidence="1">JCM 4434</strain>
    </source>
</reference>
<dbReference type="Proteomes" id="UP000610124">
    <property type="component" value="Unassembled WGS sequence"/>
</dbReference>
<name>A0A1E7N9I2_KITAU</name>
<reference evidence="1" key="5">
    <citation type="submission" date="2020-09" db="EMBL/GenBank/DDBJ databases">
        <authorList>
            <person name="Sun Q."/>
            <person name="Ohkuma M."/>
        </authorList>
    </citation>
    <scope>NUCLEOTIDE SEQUENCE</scope>
    <source>
        <strain evidence="1">JCM 4434</strain>
    </source>
</reference>
<reference evidence="2" key="4">
    <citation type="submission" date="2016-08" db="EMBL/GenBank/DDBJ databases">
        <title>Sequencing, Assembly and Comparative Genomics of S. aureofaciens ATCC 10762.</title>
        <authorList>
            <person name="Gradnigo J.S."/>
            <person name="Johnson N."/>
            <person name="Somerville G.A."/>
        </authorList>
    </citation>
    <scope>NUCLEOTIDE SEQUENCE [LARGE SCALE GENOMIC DNA]</scope>
    <source>
        <strain evidence="2">ATCC 10762</strain>
    </source>
</reference>
<dbReference type="AlphaFoldDB" id="A0A1E7N9I2"/>
<dbReference type="EMBL" id="JPRF03000021">
    <property type="protein sequence ID" value="OEV37355.1"/>
    <property type="molecule type" value="Genomic_DNA"/>
</dbReference>
<comment type="caution">
    <text evidence="2">The sequence shown here is derived from an EMBL/GenBank/DDBJ whole genome shotgun (WGS) entry which is preliminary data.</text>
</comment>
<organism evidence="2 3">
    <name type="scientific">Kitasatospora aureofaciens</name>
    <name type="common">Streptomyces aureofaciens</name>
    <dbReference type="NCBI Taxonomy" id="1894"/>
    <lineage>
        <taxon>Bacteria</taxon>
        <taxon>Bacillati</taxon>
        <taxon>Actinomycetota</taxon>
        <taxon>Actinomycetes</taxon>
        <taxon>Kitasatosporales</taxon>
        <taxon>Streptomycetaceae</taxon>
        <taxon>Kitasatospora</taxon>
    </lineage>
</organism>
<evidence type="ECO:0000313" key="1">
    <source>
        <dbReference type="EMBL" id="GGV00565.1"/>
    </source>
</evidence>
<gene>
    <name evidence="1" type="ORF">GCM10010502_63830</name>
    <name evidence="2" type="ORF">HS99_0006100</name>
</gene>
<evidence type="ECO:0000313" key="2">
    <source>
        <dbReference type="EMBL" id="OEV37355.1"/>
    </source>
</evidence>
<keyword evidence="3" id="KW-1185">Reference proteome</keyword>
<dbReference type="RefSeq" id="WP_030556452.1">
    <property type="nucleotide sequence ID" value="NZ_BMUB01000024.1"/>
</dbReference>
<proteinExistence type="predicted"/>
<accession>A0A1E7N9I2</accession>
<dbReference type="OrthoDB" id="9933887at2"/>
<evidence type="ECO:0000313" key="3">
    <source>
        <dbReference type="Proteomes" id="UP000037395"/>
    </source>
</evidence>
<dbReference type="GeneID" id="97489308"/>
<reference evidence="3" key="3">
    <citation type="submission" date="2016-08" db="EMBL/GenBank/DDBJ databases">
        <title>Sequencing, assembly and comparative genomics of S. aureofaciens ATCC 10762.</title>
        <authorList>
            <person name="Gradnigo J.S."/>
            <person name="Johnson N."/>
            <person name="Somerville G.A."/>
        </authorList>
    </citation>
    <scope>NUCLEOTIDE SEQUENCE [LARGE SCALE GENOMIC DNA]</scope>
    <source>
        <strain evidence="3">ATCC 10762 / DSM 40127 / CCM 3239 / JCM 4008 / LMG 5968 / NBRC 12843 / NCIMB 8234 / A-377</strain>
    </source>
</reference>
<dbReference type="EMBL" id="BMUB01000024">
    <property type="protein sequence ID" value="GGV00565.1"/>
    <property type="molecule type" value="Genomic_DNA"/>
</dbReference>
<dbReference type="Proteomes" id="UP000037395">
    <property type="component" value="Unassembled WGS sequence"/>
</dbReference>
<accession>A0A8H9HY11</accession>
<protein>
    <submittedName>
        <fullName evidence="2">Uncharacterized protein</fullName>
    </submittedName>
</protein>
<reference evidence="2 3" key="2">
    <citation type="submission" date="2014-07" db="EMBL/GenBank/DDBJ databases">
        <authorList>
            <person name="Zhang J.E."/>
            <person name="Yang H."/>
            <person name="Guo J."/>
            <person name="Deng Z."/>
            <person name="Luo H."/>
            <person name="Luo M."/>
            <person name="Zhao B."/>
        </authorList>
    </citation>
    <scope>NUCLEOTIDE SEQUENCE [LARGE SCALE GENOMIC DNA]</scope>
    <source>
        <strain evidence="2">ATCC 10762</strain>
        <strain evidence="3">ATCC 10762 / DSM 40127 / CCM 3239 / JCM 4008 / LMG 5968 / NBRC 12843 / NCIMB 8234 / A-377</strain>
    </source>
</reference>
<sequence>MRHPRALIAGGAALLLGAGLLGWHVYLDQTSYRPPAVTLSHGECRGLLDDPGVAEVLGGAPRVSVRTDYRTADETNPASVRCSVNGEDGRLLTAEAAFGAVLPGGNSAGAIGFACTLDGKPTGYRAVVTLTGKDGKVLADGPGRARMNELARGFAERAAGKQLGCAGGAESVTPR</sequence>